<dbReference type="OrthoDB" id="1165042at2"/>
<gene>
    <name evidence="1" type="ORF">BST99_13370</name>
</gene>
<dbReference type="RefSeq" id="WP_105002246.1">
    <property type="nucleotide sequence ID" value="NZ_MQVX01000001.1"/>
</dbReference>
<proteinExistence type="predicted"/>
<dbReference type="AlphaFoldDB" id="A0A2S7TAM0"/>
<name>A0A2S7TAM0_9FLAO</name>
<reference evidence="2" key="1">
    <citation type="submission" date="2016-11" db="EMBL/GenBank/DDBJ databases">
        <title>Trade-off between light-utilization and light-protection in marine flavobacteria.</title>
        <authorList>
            <person name="Kumagai Y."/>
            <person name="Yoshizawa S."/>
            <person name="Kogure K."/>
        </authorList>
    </citation>
    <scope>NUCLEOTIDE SEQUENCE [LARGE SCALE GENOMIC DNA]</scope>
    <source>
        <strain evidence="2">SG-18</strain>
    </source>
</reference>
<protein>
    <submittedName>
        <fullName evidence="1">Uncharacterized protein</fullName>
    </submittedName>
</protein>
<keyword evidence="2" id="KW-1185">Reference proteome</keyword>
<evidence type="ECO:0000313" key="2">
    <source>
        <dbReference type="Proteomes" id="UP000239366"/>
    </source>
</evidence>
<accession>A0A2S7TAM0</accession>
<dbReference type="EMBL" id="MQVX01000001">
    <property type="protein sequence ID" value="PQJ16578.1"/>
    <property type="molecule type" value="Genomic_DNA"/>
</dbReference>
<organism evidence="1 2">
    <name type="scientific">Aureicoccus marinus</name>
    <dbReference type="NCBI Taxonomy" id="754435"/>
    <lineage>
        <taxon>Bacteria</taxon>
        <taxon>Pseudomonadati</taxon>
        <taxon>Bacteroidota</taxon>
        <taxon>Flavobacteriia</taxon>
        <taxon>Flavobacteriales</taxon>
        <taxon>Flavobacteriaceae</taxon>
        <taxon>Aureicoccus</taxon>
    </lineage>
</organism>
<dbReference type="Proteomes" id="UP000239366">
    <property type="component" value="Unassembled WGS sequence"/>
</dbReference>
<sequence length="187" mass="20334">MSIGESLTSHSFYDDNNNAVVGAIIDLESTEGQDFIDNEIIRDDPFIGIYMPRATGGGHFDFKERGIEKARKEGKSDIQHRYRGSVASNGKIGSARDFGNGGAGIVAGRAGLSWEQSRLGFDGLETLQHSSMLRVRLPGGGTGYIIAIKPSKEGTPTQKAQKLGHQIGRKLRADDLIKEVELNNFIE</sequence>
<evidence type="ECO:0000313" key="1">
    <source>
        <dbReference type="EMBL" id="PQJ16578.1"/>
    </source>
</evidence>
<comment type="caution">
    <text evidence="1">The sequence shown here is derived from an EMBL/GenBank/DDBJ whole genome shotgun (WGS) entry which is preliminary data.</text>
</comment>